<evidence type="ECO:0000313" key="2">
    <source>
        <dbReference type="EMBL" id="PZR06226.1"/>
    </source>
</evidence>
<gene>
    <name evidence="2" type="ORF">DI525_02770</name>
</gene>
<feature type="transmembrane region" description="Helical" evidence="1">
    <location>
        <begin position="20"/>
        <end position="41"/>
    </location>
</feature>
<comment type="caution">
    <text evidence="2">The sequence shown here is derived from an EMBL/GenBank/DDBJ whole genome shotgun (WGS) entry which is preliminary data.</text>
</comment>
<dbReference type="AlphaFoldDB" id="A0A2W5T2N1"/>
<proteinExistence type="predicted"/>
<evidence type="ECO:0000313" key="3">
    <source>
        <dbReference type="Proteomes" id="UP000249432"/>
    </source>
</evidence>
<name>A0A2W5T2N1_9CORY</name>
<organism evidence="2 3">
    <name type="scientific">Corynebacterium kroppenstedtii</name>
    <dbReference type="NCBI Taxonomy" id="161879"/>
    <lineage>
        <taxon>Bacteria</taxon>
        <taxon>Bacillati</taxon>
        <taxon>Actinomycetota</taxon>
        <taxon>Actinomycetes</taxon>
        <taxon>Mycobacteriales</taxon>
        <taxon>Corynebacteriaceae</taxon>
        <taxon>Corynebacterium</taxon>
    </lineage>
</organism>
<dbReference type="PANTHER" id="PTHR37305:SF1">
    <property type="entry name" value="MEMBRANE PROTEIN"/>
    <property type="match status" value="1"/>
</dbReference>
<evidence type="ECO:0000256" key="1">
    <source>
        <dbReference type="SAM" id="Phobius"/>
    </source>
</evidence>
<sequence>MMVNSIRAEWTKLASTKSFAWTSILIVVLSWAFAALMGWGSKTALDSMDPEDMTDVPKIDAVAAIQGFELFGVMVIIIMATLLVTTEYRFKTINETIMMTPKRPIIAISKTIVYGLVAVVLSFFSTITSVLVFKSLAGDYGSEMKVLSGSSARVYVTTAVGALLVVVMAVGVAFIVRQTAGAIAIILLWKLVLEDLITLIPKVGKNIKGYRPFTNLSAWVSDAKLDGAPWGTTGSIIYFAVWALVLFAIGVAVFVKRDA</sequence>
<dbReference type="Proteomes" id="UP000249432">
    <property type="component" value="Unassembled WGS sequence"/>
</dbReference>
<feature type="transmembrane region" description="Helical" evidence="1">
    <location>
        <begin position="152"/>
        <end position="175"/>
    </location>
</feature>
<keyword evidence="1" id="KW-0812">Transmembrane</keyword>
<reference evidence="2 3" key="1">
    <citation type="submission" date="2017-08" db="EMBL/GenBank/DDBJ databases">
        <title>Infants hospitalized years apart are colonized by the same room-sourced microbial strains.</title>
        <authorList>
            <person name="Brooks B."/>
            <person name="Olm M.R."/>
            <person name="Firek B.A."/>
            <person name="Baker R."/>
            <person name="Thomas B.C."/>
            <person name="Morowitz M.J."/>
            <person name="Banfield J.F."/>
        </authorList>
    </citation>
    <scope>NUCLEOTIDE SEQUENCE [LARGE SCALE GENOMIC DNA]</scope>
    <source>
        <strain evidence="2">S2_003_000_R1_3</strain>
    </source>
</reference>
<feature type="transmembrane region" description="Helical" evidence="1">
    <location>
        <begin position="236"/>
        <end position="255"/>
    </location>
</feature>
<feature type="transmembrane region" description="Helical" evidence="1">
    <location>
        <begin position="182"/>
        <end position="200"/>
    </location>
</feature>
<dbReference type="EMBL" id="QFRA01000003">
    <property type="protein sequence ID" value="PZR06226.1"/>
    <property type="molecule type" value="Genomic_DNA"/>
</dbReference>
<dbReference type="PANTHER" id="PTHR37305">
    <property type="entry name" value="INTEGRAL MEMBRANE PROTEIN-RELATED"/>
    <property type="match status" value="1"/>
</dbReference>
<protein>
    <submittedName>
        <fullName evidence="2">ABC transporter permease</fullName>
    </submittedName>
</protein>
<keyword evidence="1" id="KW-0472">Membrane</keyword>
<feature type="transmembrane region" description="Helical" evidence="1">
    <location>
        <begin position="105"/>
        <end position="132"/>
    </location>
</feature>
<keyword evidence="1" id="KW-1133">Transmembrane helix</keyword>
<dbReference type="RefSeq" id="WP_303734271.1">
    <property type="nucleotide sequence ID" value="NZ_CAKZHK010000007.1"/>
</dbReference>
<accession>A0A2W5T2N1</accession>
<dbReference type="Pfam" id="PF12730">
    <property type="entry name" value="ABC2_membrane_4"/>
    <property type="match status" value="1"/>
</dbReference>
<feature type="transmembrane region" description="Helical" evidence="1">
    <location>
        <begin position="61"/>
        <end position="84"/>
    </location>
</feature>